<sequence>ISTNSIGTDEILIRIHTADASVAFLQKLKDAFRAKLRVTPQIQFELAEDLQKIIFNPVSRKPITFIDKRA</sequence>
<proteinExistence type="predicted"/>
<accession>A0ABT8CWZ5</accession>
<feature type="non-terminal residue" evidence="1">
    <location>
        <position position="1"/>
    </location>
</feature>
<keyword evidence="2" id="KW-1185">Reference proteome</keyword>
<name>A0ABT8CWZ5_9FLAO</name>
<dbReference type="Proteomes" id="UP001242368">
    <property type="component" value="Unassembled WGS sequence"/>
</dbReference>
<comment type="caution">
    <text evidence="1">The sequence shown here is derived from an EMBL/GenBank/DDBJ whole genome shotgun (WGS) entry which is preliminary data.</text>
</comment>
<protein>
    <submittedName>
        <fullName evidence="1">Phenylacetate--CoA ligase family protein</fullName>
    </submittedName>
</protein>
<gene>
    <name evidence="1" type="ORF">QW060_18245</name>
</gene>
<keyword evidence="1" id="KW-0436">Ligase</keyword>
<organism evidence="1 2">
    <name type="scientific">Paenimyroides ceti</name>
    <dbReference type="NCBI Taxonomy" id="395087"/>
    <lineage>
        <taxon>Bacteria</taxon>
        <taxon>Pseudomonadati</taxon>
        <taxon>Bacteroidota</taxon>
        <taxon>Flavobacteriia</taxon>
        <taxon>Flavobacteriales</taxon>
        <taxon>Flavobacteriaceae</taxon>
        <taxon>Paenimyroides</taxon>
    </lineage>
</organism>
<evidence type="ECO:0000313" key="2">
    <source>
        <dbReference type="Proteomes" id="UP001242368"/>
    </source>
</evidence>
<reference evidence="2" key="1">
    <citation type="journal article" date="2019" name="Int. J. Syst. Evol. Microbiol.">
        <title>The Global Catalogue of Microorganisms (GCM) 10K type strain sequencing project: providing services to taxonomists for standard genome sequencing and annotation.</title>
        <authorList>
            <consortium name="The Broad Institute Genomics Platform"/>
            <consortium name="The Broad Institute Genome Sequencing Center for Infectious Disease"/>
            <person name="Wu L."/>
            <person name="Ma J."/>
        </authorList>
    </citation>
    <scope>NUCLEOTIDE SEQUENCE [LARGE SCALE GENOMIC DNA]</scope>
    <source>
        <strain evidence="2">CECT 7184</strain>
    </source>
</reference>
<evidence type="ECO:0000313" key="1">
    <source>
        <dbReference type="EMBL" id="MDN3709010.1"/>
    </source>
</evidence>
<dbReference type="EMBL" id="JAUFQU010000011">
    <property type="protein sequence ID" value="MDN3709010.1"/>
    <property type="molecule type" value="Genomic_DNA"/>
</dbReference>
<dbReference type="GO" id="GO:0016874">
    <property type="term" value="F:ligase activity"/>
    <property type="evidence" value="ECO:0007669"/>
    <property type="project" value="UniProtKB-KW"/>
</dbReference>